<gene>
    <name evidence="1" type="ORF">JRQ81_012940</name>
</gene>
<organism evidence="1 2">
    <name type="scientific">Phrynocephalus forsythii</name>
    <dbReference type="NCBI Taxonomy" id="171643"/>
    <lineage>
        <taxon>Eukaryota</taxon>
        <taxon>Metazoa</taxon>
        <taxon>Chordata</taxon>
        <taxon>Craniata</taxon>
        <taxon>Vertebrata</taxon>
        <taxon>Euteleostomi</taxon>
        <taxon>Lepidosauria</taxon>
        <taxon>Squamata</taxon>
        <taxon>Bifurcata</taxon>
        <taxon>Unidentata</taxon>
        <taxon>Episquamata</taxon>
        <taxon>Toxicofera</taxon>
        <taxon>Iguania</taxon>
        <taxon>Acrodonta</taxon>
        <taxon>Agamidae</taxon>
        <taxon>Agaminae</taxon>
        <taxon>Phrynocephalus</taxon>
    </lineage>
</organism>
<name>A0A9Q0XY67_9SAUR</name>
<protein>
    <submittedName>
        <fullName evidence="1">Uncharacterized protein</fullName>
    </submittedName>
</protein>
<dbReference type="Proteomes" id="UP001142489">
    <property type="component" value="Unassembled WGS sequence"/>
</dbReference>
<evidence type="ECO:0000313" key="2">
    <source>
        <dbReference type="Proteomes" id="UP001142489"/>
    </source>
</evidence>
<keyword evidence="2" id="KW-1185">Reference proteome</keyword>
<accession>A0A9Q0XY67</accession>
<proteinExistence type="predicted"/>
<reference evidence="1" key="1">
    <citation type="journal article" date="2023" name="DNA Res.">
        <title>Chromosome-level genome assembly of Phrynocephalus forsythii using third-generation DNA sequencing and Hi-C analysis.</title>
        <authorList>
            <person name="Qi Y."/>
            <person name="Zhao W."/>
            <person name="Zhao Y."/>
            <person name="Niu C."/>
            <person name="Cao S."/>
            <person name="Zhang Y."/>
        </authorList>
    </citation>
    <scope>NUCLEOTIDE SEQUENCE</scope>
    <source>
        <tissue evidence="1">Muscle</tissue>
    </source>
</reference>
<evidence type="ECO:0000313" key="1">
    <source>
        <dbReference type="EMBL" id="KAJ7334999.1"/>
    </source>
</evidence>
<comment type="caution">
    <text evidence="1">The sequence shown here is derived from an EMBL/GenBank/DDBJ whole genome shotgun (WGS) entry which is preliminary data.</text>
</comment>
<feature type="non-terminal residue" evidence="1">
    <location>
        <position position="1"/>
    </location>
</feature>
<dbReference type="EMBL" id="JAPFRF010000004">
    <property type="protein sequence ID" value="KAJ7334999.1"/>
    <property type="molecule type" value="Genomic_DNA"/>
</dbReference>
<sequence length="132" mass="14950">MTSAARNTEGDKLYFSTKPNSYLSHLRACQLSDELGDSRRFEFSLRKTLHKSSWLLDKIELEKAKHSSYLGVAFPSNVSCRHQQDSILCKAKVLSRAIVKFYHTKGGCYVQEALLTFNAKIISVISYGIAVW</sequence>
<dbReference type="AlphaFoldDB" id="A0A9Q0XY67"/>